<name>A0ABX1GTR5_9FLAO</name>
<evidence type="ECO:0000259" key="1">
    <source>
        <dbReference type="Pfam" id="PF12804"/>
    </source>
</evidence>
<comment type="caution">
    <text evidence="2">The sequence shown here is derived from an EMBL/GenBank/DDBJ whole genome shotgun (WGS) entry which is preliminary data.</text>
</comment>
<dbReference type="Pfam" id="PF12804">
    <property type="entry name" value="NTP_transf_3"/>
    <property type="match status" value="1"/>
</dbReference>
<protein>
    <submittedName>
        <fullName evidence="2">Nucleotidyltransferase family protein</fullName>
    </submittedName>
</protein>
<sequence length="199" mass="21794">MPKVAVLVLAAGASTRMGKPKQLLPWKNTTLLGHVISNLRVVSKHILVVLGANHEKILPTLPSYLESVINIAWQSGMGTSIALGVGELEKSVNPEAILICLVDQPLIDAELFKKIIDLHNLNPSKIIATTYVGGKGVPALFPKKYFNALKQFSADYGARHFLKSNKNEVIPFDSDGKAVDLDTPANYDAYWKKHGRELL</sequence>
<proteinExistence type="predicted"/>
<reference evidence="2 3" key="1">
    <citation type="submission" date="2020-04" db="EMBL/GenBank/DDBJ databases">
        <authorList>
            <person name="Yoon J."/>
        </authorList>
    </citation>
    <scope>NUCLEOTIDE SEQUENCE [LARGE SCALE GENOMIC DNA]</scope>
    <source>
        <strain evidence="2 3">DJ-13</strain>
    </source>
</reference>
<dbReference type="Proteomes" id="UP000718451">
    <property type="component" value="Unassembled WGS sequence"/>
</dbReference>
<dbReference type="InterPro" id="IPR029044">
    <property type="entry name" value="Nucleotide-diphossugar_trans"/>
</dbReference>
<evidence type="ECO:0000313" key="2">
    <source>
        <dbReference type="EMBL" id="NKI32310.1"/>
    </source>
</evidence>
<feature type="domain" description="MobA-like NTP transferase" evidence="1">
    <location>
        <begin position="6"/>
        <end position="165"/>
    </location>
</feature>
<dbReference type="SUPFAM" id="SSF53448">
    <property type="entry name" value="Nucleotide-diphospho-sugar transferases"/>
    <property type="match status" value="1"/>
</dbReference>
<keyword evidence="3" id="KW-1185">Reference proteome</keyword>
<evidence type="ECO:0000313" key="3">
    <source>
        <dbReference type="Proteomes" id="UP000718451"/>
    </source>
</evidence>
<dbReference type="CDD" id="cd04182">
    <property type="entry name" value="GT_2_like_f"/>
    <property type="match status" value="1"/>
</dbReference>
<accession>A0ABX1GTR5</accession>
<dbReference type="InterPro" id="IPR025877">
    <property type="entry name" value="MobA-like_NTP_Trfase"/>
</dbReference>
<dbReference type="PANTHER" id="PTHR43777:SF1">
    <property type="entry name" value="MOLYBDENUM COFACTOR CYTIDYLYLTRANSFERASE"/>
    <property type="match status" value="1"/>
</dbReference>
<dbReference type="EMBL" id="JAAWWL010000002">
    <property type="protein sequence ID" value="NKI32310.1"/>
    <property type="molecule type" value="Genomic_DNA"/>
</dbReference>
<dbReference type="PANTHER" id="PTHR43777">
    <property type="entry name" value="MOLYBDENUM COFACTOR CYTIDYLYLTRANSFERASE"/>
    <property type="match status" value="1"/>
</dbReference>
<dbReference type="Gene3D" id="3.90.550.10">
    <property type="entry name" value="Spore Coat Polysaccharide Biosynthesis Protein SpsA, Chain A"/>
    <property type="match status" value="1"/>
</dbReference>
<organism evidence="2 3">
    <name type="scientific">Croceivirga thetidis</name>
    <dbReference type="NCBI Taxonomy" id="2721623"/>
    <lineage>
        <taxon>Bacteria</taxon>
        <taxon>Pseudomonadati</taxon>
        <taxon>Bacteroidota</taxon>
        <taxon>Flavobacteriia</taxon>
        <taxon>Flavobacteriales</taxon>
        <taxon>Flavobacteriaceae</taxon>
        <taxon>Croceivirga</taxon>
    </lineage>
</organism>
<dbReference type="RefSeq" id="WP_168552521.1">
    <property type="nucleotide sequence ID" value="NZ_JAAWWL010000002.1"/>
</dbReference>
<gene>
    <name evidence="2" type="ORF">HCU67_10180</name>
</gene>